<accession>A0A6J2YFB1</accession>
<organism evidence="2 3">
    <name type="scientific">Sitophilus oryzae</name>
    <name type="common">Rice weevil</name>
    <name type="synonym">Curculio oryzae</name>
    <dbReference type="NCBI Taxonomy" id="7048"/>
    <lineage>
        <taxon>Eukaryota</taxon>
        <taxon>Metazoa</taxon>
        <taxon>Ecdysozoa</taxon>
        <taxon>Arthropoda</taxon>
        <taxon>Hexapoda</taxon>
        <taxon>Insecta</taxon>
        <taxon>Pterygota</taxon>
        <taxon>Neoptera</taxon>
        <taxon>Endopterygota</taxon>
        <taxon>Coleoptera</taxon>
        <taxon>Polyphaga</taxon>
        <taxon>Cucujiformia</taxon>
        <taxon>Curculionidae</taxon>
        <taxon>Dryophthorinae</taxon>
        <taxon>Sitophilus</taxon>
    </lineage>
</organism>
<reference evidence="3" key="1">
    <citation type="submission" date="2025-08" db="UniProtKB">
        <authorList>
            <consortium name="RefSeq"/>
        </authorList>
    </citation>
    <scope>IDENTIFICATION</scope>
    <source>
        <tissue evidence="3">Gonads</tissue>
    </source>
</reference>
<evidence type="ECO:0000313" key="2">
    <source>
        <dbReference type="Proteomes" id="UP000504635"/>
    </source>
</evidence>
<dbReference type="InParanoid" id="A0A6J2YFB1"/>
<dbReference type="AlphaFoldDB" id="A0A6J2YFB1"/>
<protein>
    <submittedName>
        <fullName evidence="3">Uncharacterized protein LOC115886516 isoform X1</fullName>
    </submittedName>
</protein>
<keyword evidence="1" id="KW-0812">Transmembrane</keyword>
<dbReference type="KEGG" id="soy:115886516"/>
<keyword evidence="1" id="KW-0472">Membrane</keyword>
<evidence type="ECO:0000256" key="1">
    <source>
        <dbReference type="SAM" id="Phobius"/>
    </source>
</evidence>
<feature type="transmembrane region" description="Helical" evidence="1">
    <location>
        <begin position="26"/>
        <end position="47"/>
    </location>
</feature>
<dbReference type="Proteomes" id="UP000504635">
    <property type="component" value="Unplaced"/>
</dbReference>
<keyword evidence="1" id="KW-1133">Transmembrane helix</keyword>
<gene>
    <name evidence="3" type="primary">LOC115886516</name>
</gene>
<dbReference type="RefSeq" id="XP_030761570.1">
    <property type="nucleotide sequence ID" value="XM_030905710.1"/>
</dbReference>
<name>A0A6J2YFB1_SITOR</name>
<evidence type="ECO:0000313" key="3">
    <source>
        <dbReference type="RefSeq" id="XP_030761570.1"/>
    </source>
</evidence>
<proteinExistence type="predicted"/>
<dbReference type="GeneID" id="115886516"/>
<sequence length="151" mass="17301">MFEFIVLKNSAKYTLQYYYRRKMNRWACFILIFSVITTVFSSCISGFSHKIACSYNEEYTVDGTEVTCPLYPNNEVGSQSCSCCCKDGFQRDFYTGQCTKTCLCFGGKIFRESNSCVDSCESEICPFYVVQGCFCPSYYCWDGAKCQLKAF</sequence>
<keyword evidence="2" id="KW-1185">Reference proteome</keyword>